<protein>
    <recommendedName>
        <fullName evidence="7">4Fe-4S ferredoxin-type domain-containing protein</fullName>
    </recommendedName>
</protein>
<keyword evidence="3" id="KW-0677">Repeat</keyword>
<dbReference type="EMBL" id="MFNE01000001">
    <property type="protein sequence ID" value="OGG97268.1"/>
    <property type="molecule type" value="Genomic_DNA"/>
</dbReference>
<evidence type="ECO:0000313" key="9">
    <source>
        <dbReference type="Proteomes" id="UP000178449"/>
    </source>
</evidence>
<dbReference type="GO" id="GO:0046872">
    <property type="term" value="F:metal ion binding"/>
    <property type="evidence" value="ECO:0007669"/>
    <property type="project" value="UniProtKB-KW"/>
</dbReference>
<dbReference type="PROSITE" id="PS51379">
    <property type="entry name" value="4FE4S_FER_2"/>
    <property type="match status" value="2"/>
</dbReference>
<comment type="caution">
    <text evidence="8">The sequence shown here is derived from an EMBL/GenBank/DDBJ whole genome shotgun (WGS) entry which is preliminary data.</text>
</comment>
<dbReference type="AlphaFoldDB" id="A0A1F6GGP3"/>
<reference evidence="8 9" key="1">
    <citation type="journal article" date="2016" name="Nat. Commun.">
        <title>Thousands of microbial genomes shed light on interconnected biogeochemical processes in an aquifer system.</title>
        <authorList>
            <person name="Anantharaman K."/>
            <person name="Brown C.T."/>
            <person name="Hug L.A."/>
            <person name="Sharon I."/>
            <person name="Castelle C.J."/>
            <person name="Probst A.J."/>
            <person name="Thomas B.C."/>
            <person name="Singh A."/>
            <person name="Wilkins M.J."/>
            <person name="Karaoz U."/>
            <person name="Brodie E.L."/>
            <person name="Williams K.H."/>
            <person name="Hubbard S.S."/>
            <person name="Banfield J.F."/>
        </authorList>
    </citation>
    <scope>NUCLEOTIDE SEQUENCE [LARGE SCALE GENOMIC DNA]</scope>
</reference>
<dbReference type="SUPFAM" id="SSF54862">
    <property type="entry name" value="4Fe-4S ferredoxins"/>
    <property type="match status" value="1"/>
</dbReference>
<dbReference type="InterPro" id="IPR017900">
    <property type="entry name" value="4Fe4S_Fe_S_CS"/>
</dbReference>
<sequence>MSFKAYFGQIVSGVQTMFEGMSISLASTFLKVQTVEYPDVDISSRESLRQSTYKGNMAGMPENYRGILKVDLDICTACLICMKACPIDCIAITNVKCDKRKFNGKSGKAAVQTRAATRFDIDIGKCMFCGLCVIPCPTGAIAHSKIFEMNRGSLAELVERFVTPEQAAKHEARALEIETEEAEKKAAKAKTDAEAKAKVEPKGEA</sequence>
<evidence type="ECO:0000256" key="4">
    <source>
        <dbReference type="ARBA" id="ARBA00023004"/>
    </source>
</evidence>
<feature type="domain" description="4Fe-4S ferredoxin-type" evidence="7">
    <location>
        <begin position="66"/>
        <end position="95"/>
    </location>
</feature>
<evidence type="ECO:0000256" key="5">
    <source>
        <dbReference type="ARBA" id="ARBA00023014"/>
    </source>
</evidence>
<gene>
    <name evidence="8" type="ORF">A2527_10565</name>
</gene>
<proteinExistence type="predicted"/>
<name>A0A1F6GGP3_9PROT</name>
<dbReference type="InterPro" id="IPR017896">
    <property type="entry name" value="4Fe4S_Fe-S-bd"/>
</dbReference>
<organism evidence="8 9">
    <name type="scientific">Candidatus Lambdaproteobacteria bacterium RIFOXYD2_FULL_50_16</name>
    <dbReference type="NCBI Taxonomy" id="1817772"/>
    <lineage>
        <taxon>Bacteria</taxon>
        <taxon>Pseudomonadati</taxon>
        <taxon>Pseudomonadota</taxon>
        <taxon>Candidatus Lambdaproteobacteria</taxon>
    </lineage>
</organism>
<accession>A0A1F6GGP3</accession>
<evidence type="ECO:0000256" key="1">
    <source>
        <dbReference type="ARBA" id="ARBA00022485"/>
    </source>
</evidence>
<feature type="domain" description="4Fe-4S ferredoxin-type" evidence="7">
    <location>
        <begin position="117"/>
        <end position="146"/>
    </location>
</feature>
<dbReference type="PROSITE" id="PS00198">
    <property type="entry name" value="4FE4S_FER_1"/>
    <property type="match status" value="1"/>
</dbReference>
<dbReference type="GO" id="GO:0051539">
    <property type="term" value="F:4 iron, 4 sulfur cluster binding"/>
    <property type="evidence" value="ECO:0007669"/>
    <property type="project" value="UniProtKB-KW"/>
</dbReference>
<dbReference type="Gene3D" id="3.30.70.3270">
    <property type="match status" value="1"/>
</dbReference>
<evidence type="ECO:0000313" key="8">
    <source>
        <dbReference type="EMBL" id="OGG97268.1"/>
    </source>
</evidence>
<keyword evidence="1" id="KW-0004">4Fe-4S</keyword>
<keyword evidence="4" id="KW-0408">Iron</keyword>
<dbReference type="PANTHER" id="PTHR10849">
    <property type="entry name" value="NADH DEHYDROGENASE UBIQUINONE IRON-SULFUR PROTEIN 8, MITOCHONDRIAL"/>
    <property type="match status" value="1"/>
</dbReference>
<dbReference type="InterPro" id="IPR010226">
    <property type="entry name" value="NADH_quinone_OxRdtase_chainI"/>
</dbReference>
<dbReference type="Proteomes" id="UP000178449">
    <property type="component" value="Unassembled WGS sequence"/>
</dbReference>
<feature type="region of interest" description="Disordered" evidence="6">
    <location>
        <begin position="172"/>
        <end position="205"/>
    </location>
</feature>
<keyword evidence="5" id="KW-0411">Iron-sulfur</keyword>
<dbReference type="GO" id="GO:0016020">
    <property type="term" value="C:membrane"/>
    <property type="evidence" value="ECO:0007669"/>
    <property type="project" value="InterPro"/>
</dbReference>
<evidence type="ECO:0000256" key="3">
    <source>
        <dbReference type="ARBA" id="ARBA00022737"/>
    </source>
</evidence>
<dbReference type="GO" id="GO:0016651">
    <property type="term" value="F:oxidoreductase activity, acting on NAD(P)H"/>
    <property type="evidence" value="ECO:0007669"/>
    <property type="project" value="InterPro"/>
</dbReference>
<evidence type="ECO:0000259" key="7">
    <source>
        <dbReference type="PROSITE" id="PS51379"/>
    </source>
</evidence>
<evidence type="ECO:0000256" key="2">
    <source>
        <dbReference type="ARBA" id="ARBA00022723"/>
    </source>
</evidence>
<dbReference type="STRING" id="1817772.A2527_10565"/>
<evidence type="ECO:0000256" key="6">
    <source>
        <dbReference type="SAM" id="MobiDB-lite"/>
    </source>
</evidence>
<keyword evidence="2" id="KW-0479">Metal-binding</keyword>
<dbReference type="Pfam" id="PF13237">
    <property type="entry name" value="Fer4_10"/>
    <property type="match status" value="1"/>
</dbReference>